<reference evidence="7" key="1">
    <citation type="submission" date="2023-06" db="EMBL/GenBank/DDBJ databases">
        <title>Genomic analysis of the entomopathogenic nematode Steinernema hermaphroditum.</title>
        <authorList>
            <person name="Schwarz E.M."/>
            <person name="Heppert J.K."/>
            <person name="Baniya A."/>
            <person name="Schwartz H.T."/>
            <person name="Tan C.-H."/>
            <person name="Antoshechkin I."/>
            <person name="Sternberg P.W."/>
            <person name="Goodrich-Blair H."/>
            <person name="Dillman A.R."/>
        </authorList>
    </citation>
    <scope>NUCLEOTIDE SEQUENCE</scope>
    <source>
        <strain evidence="7">PS9179</strain>
        <tissue evidence="7">Whole animal</tissue>
    </source>
</reference>
<evidence type="ECO:0000256" key="3">
    <source>
        <dbReference type="ARBA" id="ARBA00023157"/>
    </source>
</evidence>
<organism evidence="7 8">
    <name type="scientific">Steinernema hermaphroditum</name>
    <dbReference type="NCBI Taxonomy" id="289476"/>
    <lineage>
        <taxon>Eukaryota</taxon>
        <taxon>Metazoa</taxon>
        <taxon>Ecdysozoa</taxon>
        <taxon>Nematoda</taxon>
        <taxon>Chromadorea</taxon>
        <taxon>Rhabditida</taxon>
        <taxon>Tylenchina</taxon>
        <taxon>Panagrolaimomorpha</taxon>
        <taxon>Strongyloidoidea</taxon>
        <taxon>Steinernematidae</taxon>
        <taxon>Steinernema</taxon>
    </lineage>
</organism>
<keyword evidence="8" id="KW-1185">Reference proteome</keyword>
<feature type="chain" id="PRO_5041224296" description="TIL domain-containing protein" evidence="5">
    <location>
        <begin position="18"/>
        <end position="161"/>
    </location>
</feature>
<evidence type="ECO:0000313" key="8">
    <source>
        <dbReference type="Proteomes" id="UP001175271"/>
    </source>
</evidence>
<dbReference type="Gene3D" id="2.10.25.10">
    <property type="entry name" value="Laminin"/>
    <property type="match status" value="1"/>
</dbReference>
<sequence>MFQILFITAVLIACVSGGGKPSHSSCPPVCPPNEVYLKCGTCEGTCSDPDPICTMECRPPGCYCLKCQGYVRGPKGICIPKSECPGNFPFMFFIMYFTHQGCPASSTIFPSSTLSGSPSGTPSGTPPIGTTQPPTGTTPLPTQTIPSETVPSMSTPLTTPA</sequence>
<evidence type="ECO:0000256" key="2">
    <source>
        <dbReference type="ARBA" id="ARBA00022900"/>
    </source>
</evidence>
<dbReference type="Pfam" id="PF01826">
    <property type="entry name" value="TIL"/>
    <property type="match status" value="1"/>
</dbReference>
<feature type="domain" description="TIL" evidence="6">
    <location>
        <begin position="30"/>
        <end position="84"/>
    </location>
</feature>
<dbReference type="PANTHER" id="PTHR23259:SF70">
    <property type="entry name" value="ACCESSORY GLAND PROTEIN ACP62F-RELATED"/>
    <property type="match status" value="1"/>
</dbReference>
<keyword evidence="3" id="KW-1015">Disulfide bond</keyword>
<dbReference type="AlphaFoldDB" id="A0AA39LLW9"/>
<keyword evidence="1" id="KW-0646">Protease inhibitor</keyword>
<evidence type="ECO:0000259" key="6">
    <source>
        <dbReference type="Pfam" id="PF01826"/>
    </source>
</evidence>
<feature type="signal peptide" evidence="5">
    <location>
        <begin position="1"/>
        <end position="17"/>
    </location>
</feature>
<accession>A0AA39LLW9</accession>
<name>A0AA39LLW9_9BILA</name>
<feature type="compositionally biased region" description="Polar residues" evidence="4">
    <location>
        <begin position="147"/>
        <end position="161"/>
    </location>
</feature>
<evidence type="ECO:0000256" key="1">
    <source>
        <dbReference type="ARBA" id="ARBA00022690"/>
    </source>
</evidence>
<dbReference type="InterPro" id="IPR002919">
    <property type="entry name" value="TIL_dom"/>
</dbReference>
<dbReference type="SUPFAM" id="SSF57567">
    <property type="entry name" value="Serine protease inhibitors"/>
    <property type="match status" value="1"/>
</dbReference>
<evidence type="ECO:0000256" key="4">
    <source>
        <dbReference type="SAM" id="MobiDB-lite"/>
    </source>
</evidence>
<proteinExistence type="predicted"/>
<dbReference type="EMBL" id="JAUCMV010000004">
    <property type="protein sequence ID" value="KAK0402167.1"/>
    <property type="molecule type" value="Genomic_DNA"/>
</dbReference>
<evidence type="ECO:0000256" key="5">
    <source>
        <dbReference type="SAM" id="SignalP"/>
    </source>
</evidence>
<comment type="caution">
    <text evidence="7">The sequence shown here is derived from an EMBL/GenBank/DDBJ whole genome shotgun (WGS) entry which is preliminary data.</text>
</comment>
<dbReference type="CDD" id="cd19941">
    <property type="entry name" value="TIL"/>
    <property type="match status" value="1"/>
</dbReference>
<evidence type="ECO:0000313" key="7">
    <source>
        <dbReference type="EMBL" id="KAK0402167.1"/>
    </source>
</evidence>
<dbReference type="Proteomes" id="UP001175271">
    <property type="component" value="Unassembled WGS sequence"/>
</dbReference>
<gene>
    <name evidence="7" type="ORF">QR680_016183</name>
</gene>
<dbReference type="InterPro" id="IPR051368">
    <property type="entry name" value="SerProtInhib-TIL_Domain"/>
</dbReference>
<dbReference type="PANTHER" id="PTHR23259">
    <property type="entry name" value="RIDDLE"/>
    <property type="match status" value="1"/>
</dbReference>
<keyword evidence="5" id="KW-0732">Signal</keyword>
<feature type="compositionally biased region" description="Low complexity" evidence="4">
    <location>
        <begin position="113"/>
        <end position="146"/>
    </location>
</feature>
<dbReference type="InterPro" id="IPR036084">
    <property type="entry name" value="Ser_inhib-like_sf"/>
</dbReference>
<feature type="region of interest" description="Disordered" evidence="4">
    <location>
        <begin position="113"/>
        <end position="161"/>
    </location>
</feature>
<dbReference type="GO" id="GO:0004867">
    <property type="term" value="F:serine-type endopeptidase inhibitor activity"/>
    <property type="evidence" value="ECO:0007669"/>
    <property type="project" value="UniProtKB-KW"/>
</dbReference>
<protein>
    <recommendedName>
        <fullName evidence="6">TIL domain-containing protein</fullName>
    </recommendedName>
</protein>
<keyword evidence="2" id="KW-0722">Serine protease inhibitor</keyword>